<reference evidence="2 3" key="1">
    <citation type="submission" date="2024-01" db="EMBL/GenBank/DDBJ databases">
        <title>Genome assemblies of Stephania.</title>
        <authorList>
            <person name="Yang L."/>
        </authorList>
    </citation>
    <scope>NUCLEOTIDE SEQUENCE [LARGE SCALE GENOMIC DNA]</scope>
    <source>
        <strain evidence="2">YNDBR</strain>
        <tissue evidence="2">Leaf</tissue>
    </source>
</reference>
<evidence type="ECO:0000256" key="1">
    <source>
        <dbReference type="SAM" id="MobiDB-lite"/>
    </source>
</evidence>
<evidence type="ECO:0000313" key="2">
    <source>
        <dbReference type="EMBL" id="KAK9151189.1"/>
    </source>
</evidence>
<feature type="compositionally biased region" description="Acidic residues" evidence="1">
    <location>
        <begin position="18"/>
        <end position="34"/>
    </location>
</feature>
<dbReference type="AlphaFoldDB" id="A0AAP0KGI1"/>
<name>A0AAP0KGI1_9MAGN</name>
<proteinExistence type="predicted"/>
<feature type="compositionally biased region" description="Basic residues" evidence="1">
    <location>
        <begin position="1"/>
        <end position="11"/>
    </location>
</feature>
<protein>
    <submittedName>
        <fullName evidence="2">Uncharacterized protein</fullName>
    </submittedName>
</protein>
<comment type="caution">
    <text evidence="2">The sequence shown here is derived from an EMBL/GenBank/DDBJ whole genome shotgun (WGS) entry which is preliminary data.</text>
</comment>
<dbReference type="Proteomes" id="UP001420932">
    <property type="component" value="Unassembled WGS sequence"/>
</dbReference>
<sequence length="66" mass="7382">MKKTKMKKRVSKLTNEKDDNDDEDDGDGNGEDDDIKVVTVVMTVRNNGGEKDGGNVKVIKMRMILI</sequence>
<gene>
    <name evidence="2" type="ORF">Syun_009498</name>
</gene>
<keyword evidence="3" id="KW-1185">Reference proteome</keyword>
<evidence type="ECO:0000313" key="3">
    <source>
        <dbReference type="Proteomes" id="UP001420932"/>
    </source>
</evidence>
<feature type="region of interest" description="Disordered" evidence="1">
    <location>
        <begin position="1"/>
        <end position="34"/>
    </location>
</feature>
<dbReference type="EMBL" id="JBBNAF010000004">
    <property type="protein sequence ID" value="KAK9151189.1"/>
    <property type="molecule type" value="Genomic_DNA"/>
</dbReference>
<accession>A0AAP0KGI1</accession>
<organism evidence="2 3">
    <name type="scientific">Stephania yunnanensis</name>
    <dbReference type="NCBI Taxonomy" id="152371"/>
    <lineage>
        <taxon>Eukaryota</taxon>
        <taxon>Viridiplantae</taxon>
        <taxon>Streptophyta</taxon>
        <taxon>Embryophyta</taxon>
        <taxon>Tracheophyta</taxon>
        <taxon>Spermatophyta</taxon>
        <taxon>Magnoliopsida</taxon>
        <taxon>Ranunculales</taxon>
        <taxon>Menispermaceae</taxon>
        <taxon>Menispermoideae</taxon>
        <taxon>Cissampelideae</taxon>
        <taxon>Stephania</taxon>
    </lineage>
</organism>